<dbReference type="Pfam" id="PF05729">
    <property type="entry name" value="NACHT"/>
    <property type="match status" value="1"/>
</dbReference>
<dbReference type="Gene3D" id="3.40.50.300">
    <property type="entry name" value="P-loop containing nucleotide triphosphate hydrolases"/>
    <property type="match status" value="1"/>
</dbReference>
<dbReference type="InterPro" id="IPR041075">
    <property type="entry name" value="NOD1/2_WH"/>
</dbReference>
<dbReference type="GO" id="GO:0005524">
    <property type="term" value="F:ATP binding"/>
    <property type="evidence" value="ECO:0007669"/>
    <property type="project" value="UniProtKB-KW"/>
</dbReference>
<dbReference type="Pfam" id="PF17779">
    <property type="entry name" value="WHD_NOD2"/>
    <property type="match status" value="1"/>
</dbReference>
<evidence type="ECO:0000259" key="17">
    <source>
        <dbReference type="PROSITE" id="PS50209"/>
    </source>
</evidence>
<dbReference type="Pfam" id="PF17776">
    <property type="entry name" value="NLRC4_HD2"/>
    <property type="match status" value="1"/>
</dbReference>
<dbReference type="FunFam" id="3.80.10.10:FF:000666">
    <property type="entry name" value="Nucleotide-binding oligomerization domain-containing protein 1"/>
    <property type="match status" value="1"/>
</dbReference>
<reference evidence="19" key="1">
    <citation type="submission" date="2023-03" db="EMBL/GenBank/DDBJ databases">
        <title>Electrophorus voltai genome.</title>
        <authorList>
            <person name="Bian C."/>
        </authorList>
    </citation>
    <scope>NUCLEOTIDE SEQUENCE</scope>
    <source>
        <strain evidence="19">CB-2022</strain>
        <tissue evidence="19">Muscle</tissue>
    </source>
</reference>
<evidence type="ECO:0000256" key="13">
    <source>
        <dbReference type="ARBA" id="ARBA00023136"/>
    </source>
</evidence>
<dbReference type="PROSITE" id="PS50837">
    <property type="entry name" value="NACHT"/>
    <property type="match status" value="1"/>
</dbReference>
<gene>
    <name evidence="19" type="ORF">P4O66_005135</name>
</gene>
<keyword evidence="9" id="KW-0547">Nucleotide-binding</keyword>
<feature type="domain" description="CARD" evidence="17">
    <location>
        <begin position="12"/>
        <end position="89"/>
    </location>
</feature>
<protein>
    <recommendedName>
        <fullName evidence="21">Nucleotide-binding oligomerization domain containing 1</fullName>
    </recommendedName>
</protein>
<dbReference type="Pfam" id="PF00619">
    <property type="entry name" value="CARD"/>
    <property type="match status" value="1"/>
</dbReference>
<keyword evidence="20" id="KW-1185">Reference proteome</keyword>
<dbReference type="EMBL" id="JAROKS010000001">
    <property type="protein sequence ID" value="KAK1806628.1"/>
    <property type="molecule type" value="Genomic_DNA"/>
</dbReference>
<comment type="caution">
    <text evidence="19">The sequence shown here is derived from an EMBL/GenBank/DDBJ whole genome shotgun (WGS) entry which is preliminary data.</text>
</comment>
<evidence type="ECO:0000256" key="4">
    <source>
        <dbReference type="ARBA" id="ARBA00022475"/>
    </source>
</evidence>
<evidence type="ECO:0000256" key="15">
    <source>
        <dbReference type="ARBA" id="ARBA00023288"/>
    </source>
</evidence>
<comment type="similarity">
    <text evidence="16">Belongs to the NOD1-NOD2 family.</text>
</comment>
<dbReference type="SUPFAM" id="SSF52540">
    <property type="entry name" value="P-loop containing nucleoside triphosphate hydrolases"/>
    <property type="match status" value="1"/>
</dbReference>
<evidence type="ECO:0000256" key="16">
    <source>
        <dbReference type="ARBA" id="ARBA00038296"/>
    </source>
</evidence>
<dbReference type="FunFam" id="3.40.50.300:FF:001074">
    <property type="entry name" value="Nucleotide binding oligomerization domain containing 1"/>
    <property type="match status" value="1"/>
</dbReference>
<name>A0AAD9E6W6_9TELE</name>
<dbReference type="InterPro" id="IPR001315">
    <property type="entry name" value="CARD"/>
</dbReference>
<dbReference type="SMART" id="SM00368">
    <property type="entry name" value="LRR_RI"/>
    <property type="match status" value="6"/>
</dbReference>
<evidence type="ECO:0000256" key="12">
    <source>
        <dbReference type="ARBA" id="ARBA00022859"/>
    </source>
</evidence>
<keyword evidence="7" id="KW-0433">Leucine-rich repeat</keyword>
<evidence type="ECO:0000256" key="8">
    <source>
        <dbReference type="ARBA" id="ARBA00022737"/>
    </source>
</evidence>
<keyword evidence="10" id="KW-0067">ATP-binding</keyword>
<dbReference type="GO" id="GO:0016323">
    <property type="term" value="C:basolateral plasma membrane"/>
    <property type="evidence" value="ECO:0007669"/>
    <property type="project" value="UniProtKB-SubCell"/>
</dbReference>
<keyword evidence="12" id="KW-0391">Immunity</keyword>
<keyword evidence="6" id="KW-0399">Innate immunity</keyword>
<keyword evidence="4" id="KW-1003">Cell membrane</keyword>
<evidence type="ECO:0000256" key="2">
    <source>
        <dbReference type="ARBA" id="ARBA00004193"/>
    </source>
</evidence>
<dbReference type="PANTHER" id="PTHR24106">
    <property type="entry name" value="NACHT, LRR AND CARD DOMAINS-CONTAINING"/>
    <property type="match status" value="1"/>
</dbReference>
<comment type="subcellular location">
    <subcellularLocation>
        <location evidence="1">Basolateral cell membrane</location>
    </subcellularLocation>
    <subcellularLocation>
        <location evidence="2">Cell membrane</location>
        <topology evidence="2">Lipid-anchor</topology>
    </subcellularLocation>
    <subcellularLocation>
        <location evidence="3">Cytoplasm</location>
    </subcellularLocation>
</comment>
<accession>A0AAD9E6W6</accession>
<keyword evidence="13" id="KW-0472">Membrane</keyword>
<dbReference type="Pfam" id="PF13516">
    <property type="entry name" value="LRR_6"/>
    <property type="match status" value="1"/>
</dbReference>
<keyword evidence="15" id="KW-0449">Lipoprotein</keyword>
<evidence type="ECO:0000256" key="7">
    <source>
        <dbReference type="ARBA" id="ARBA00022614"/>
    </source>
</evidence>
<dbReference type="AlphaFoldDB" id="A0AAD9E6W6"/>
<dbReference type="InterPro" id="IPR001611">
    <property type="entry name" value="Leu-rich_rpt"/>
</dbReference>
<evidence type="ECO:0000256" key="3">
    <source>
        <dbReference type="ARBA" id="ARBA00004496"/>
    </source>
</evidence>
<organism evidence="19 20">
    <name type="scientific">Electrophorus voltai</name>
    <dbReference type="NCBI Taxonomy" id="2609070"/>
    <lineage>
        <taxon>Eukaryota</taxon>
        <taxon>Metazoa</taxon>
        <taxon>Chordata</taxon>
        <taxon>Craniata</taxon>
        <taxon>Vertebrata</taxon>
        <taxon>Euteleostomi</taxon>
        <taxon>Actinopterygii</taxon>
        <taxon>Neopterygii</taxon>
        <taxon>Teleostei</taxon>
        <taxon>Ostariophysi</taxon>
        <taxon>Gymnotiformes</taxon>
        <taxon>Gymnotoidei</taxon>
        <taxon>Gymnotidae</taxon>
        <taxon>Electrophorus</taxon>
    </lineage>
</organism>
<evidence type="ECO:0000256" key="5">
    <source>
        <dbReference type="ARBA" id="ARBA00022490"/>
    </source>
</evidence>
<dbReference type="GO" id="GO:0005737">
    <property type="term" value="C:cytoplasm"/>
    <property type="evidence" value="ECO:0007669"/>
    <property type="project" value="UniProtKB-SubCell"/>
</dbReference>
<evidence type="ECO:0000256" key="6">
    <source>
        <dbReference type="ARBA" id="ARBA00022588"/>
    </source>
</evidence>
<evidence type="ECO:0008006" key="21">
    <source>
        <dbReference type="Google" id="ProtNLM"/>
    </source>
</evidence>
<dbReference type="SUPFAM" id="SSF52047">
    <property type="entry name" value="RNI-like"/>
    <property type="match status" value="1"/>
</dbReference>
<evidence type="ECO:0000256" key="1">
    <source>
        <dbReference type="ARBA" id="ARBA00004187"/>
    </source>
</evidence>
<dbReference type="Proteomes" id="UP001239994">
    <property type="component" value="Unassembled WGS sequence"/>
</dbReference>
<keyword evidence="5" id="KW-0963">Cytoplasm</keyword>
<dbReference type="PROSITE" id="PS50209">
    <property type="entry name" value="CARD"/>
    <property type="match status" value="1"/>
</dbReference>
<evidence type="ECO:0000256" key="11">
    <source>
        <dbReference type="ARBA" id="ARBA00022843"/>
    </source>
</evidence>
<feature type="domain" description="NACHT" evidence="18">
    <location>
        <begin position="192"/>
        <end position="332"/>
    </location>
</feature>
<dbReference type="SUPFAM" id="SSF47986">
    <property type="entry name" value="DEATH domain"/>
    <property type="match status" value="1"/>
</dbReference>
<evidence type="ECO:0000256" key="10">
    <source>
        <dbReference type="ARBA" id="ARBA00022840"/>
    </source>
</evidence>
<dbReference type="GO" id="GO:0042981">
    <property type="term" value="P:regulation of apoptotic process"/>
    <property type="evidence" value="ECO:0007669"/>
    <property type="project" value="InterPro"/>
</dbReference>
<keyword evidence="8" id="KW-0677">Repeat</keyword>
<dbReference type="InterPro" id="IPR032675">
    <property type="entry name" value="LRR_dom_sf"/>
</dbReference>
<dbReference type="InterPro" id="IPR011029">
    <property type="entry name" value="DEATH-like_dom_sf"/>
</dbReference>
<evidence type="ECO:0000256" key="9">
    <source>
        <dbReference type="ARBA" id="ARBA00022741"/>
    </source>
</evidence>
<dbReference type="Gene3D" id="1.10.533.10">
    <property type="entry name" value="Death Domain, Fas"/>
    <property type="match status" value="1"/>
</dbReference>
<sequence length="946" mass="106848">MGSVGKDSAPEASVTSLRLLTLHREILVEQVKNTQCILDNLRINGYICNEDIEIIHRAATKADQVRKILELVQSKGEEACAYFIHILHEAYDAYIDLRPWFNTIQYMPADFVREIPVINTDPISKYIEKLRQELGRDTQFLTSYSQQEDTLLEELYTDTQMEMMNDKGESLGYLENLDEILGEQGVFNQQAETIFITGDAGVGKSVLLQKLQNLWSKRELNTETKFFFKFRCRMFSAFKDTDKISMKDLIFKHNCYPDGDPDSEVFNYILRFPQTVLFTFDGYDELQMDFDMDSVPEVVSPEESTHPLLVLMNLLCGKLLRGSCKILTARTGTDIQSRIIQKKVVLRGFSPDHLKKYMARHFPMQEQRAVVSVQLDASPHLCGLCSIPLFSWIIFKTFKHLQSVYDNFELPDSCITLTNVFLLLSEVFLGCKTKKQGLLKRSMSCTAGIFKAGLKMLTAFAKLALFGLEKGSFIYSLEEVMSCGLNEEDLQVGFLRPVSHYDACGGTTTFEFLHLTLQAFLAAFSLVLDSYITPEGILRFFAKCEYNKTSHLPCLSCFGRSSHPRDTDPFQTNEHFQFTNLFLCGLLCKSNAVLLEHIVPPVCLKKKRVALKSYLSTSVKTHLRDLPRYPSTDIEGNKVHVMPNFLWMLRCIFETNSEDVARLTAKGISADYIKLAYCNIYSADCSALNFVLHHHRKCLGVDLDNNNINDYGVKQLIPSFSKMTVVRFCVNQLTDSSTEVLSEELIKHKIVKVLGLYKNHITDVGAKHVAQIIEECPHLKTLKIGSNHITSVGARILAQSIQKSKSIYDVGMWGNSIGDEGADAFAEALKNHPSLTNLSLSANSISSHGGKSLARALKENSSLHIFWLIQNAISDDAASDLAEALRSNSALTHFMLIDNQLTVLGVRLMVEGLAHNTSVKEINLKGNPVSEEEKKLFENEKRLRFH</sequence>
<evidence type="ECO:0000313" key="19">
    <source>
        <dbReference type="EMBL" id="KAK1806628.1"/>
    </source>
</evidence>
<keyword evidence="11" id="KW-0832">Ubl conjugation</keyword>
<dbReference type="InterPro" id="IPR041267">
    <property type="entry name" value="NLRP_HD2"/>
</dbReference>
<keyword evidence="14" id="KW-0564">Palmitate</keyword>
<dbReference type="GO" id="GO:0045087">
    <property type="term" value="P:innate immune response"/>
    <property type="evidence" value="ECO:0007669"/>
    <property type="project" value="UniProtKB-KW"/>
</dbReference>
<evidence type="ECO:0000259" key="18">
    <source>
        <dbReference type="PROSITE" id="PS50837"/>
    </source>
</evidence>
<dbReference type="Gene3D" id="3.80.10.10">
    <property type="entry name" value="Ribonuclease Inhibitor"/>
    <property type="match status" value="2"/>
</dbReference>
<dbReference type="InterPro" id="IPR051261">
    <property type="entry name" value="NLR"/>
</dbReference>
<dbReference type="InterPro" id="IPR007111">
    <property type="entry name" value="NACHT_NTPase"/>
</dbReference>
<evidence type="ECO:0000313" key="20">
    <source>
        <dbReference type="Proteomes" id="UP001239994"/>
    </source>
</evidence>
<evidence type="ECO:0000256" key="14">
    <source>
        <dbReference type="ARBA" id="ARBA00023139"/>
    </source>
</evidence>
<proteinExistence type="inferred from homology"/>
<dbReference type="InterPro" id="IPR027417">
    <property type="entry name" value="P-loop_NTPase"/>
</dbReference>